<evidence type="ECO:0000256" key="3">
    <source>
        <dbReference type="ARBA" id="ARBA00022605"/>
    </source>
</evidence>
<evidence type="ECO:0000256" key="7">
    <source>
        <dbReference type="ARBA" id="ARBA00048263"/>
    </source>
</evidence>
<dbReference type="SUPFAM" id="SSF110921">
    <property type="entry name" value="2-isopropylmalate synthase LeuA, allosteric (dimerisation) domain"/>
    <property type="match status" value="1"/>
</dbReference>
<dbReference type="GO" id="GO:0003852">
    <property type="term" value="F:2-isopropylmalate synthase activity"/>
    <property type="evidence" value="ECO:0007669"/>
    <property type="project" value="InterPro"/>
</dbReference>
<comment type="similarity">
    <text evidence="2 9">Belongs to the alpha-IPM synthase/homocitrate synthase family.</text>
</comment>
<dbReference type="Pfam" id="PF08502">
    <property type="entry name" value="LeuA_dimer"/>
    <property type="match status" value="1"/>
</dbReference>
<dbReference type="InterPro" id="IPR054691">
    <property type="entry name" value="LeuA/HCS_post-cat"/>
</dbReference>
<dbReference type="InterPro" id="IPR005675">
    <property type="entry name" value="Citramal_synthase"/>
</dbReference>
<dbReference type="SMART" id="SM00917">
    <property type="entry name" value="LeuA_dimer"/>
    <property type="match status" value="1"/>
</dbReference>
<reference evidence="12" key="1">
    <citation type="submission" date="2016-10" db="EMBL/GenBank/DDBJ databases">
        <authorList>
            <person name="Varghese N."/>
            <person name="Submissions S."/>
        </authorList>
    </citation>
    <scope>NUCLEOTIDE SEQUENCE [LARGE SCALE GENOMIC DNA]</scope>
    <source>
        <strain evidence="12">DSM 8415</strain>
    </source>
</reference>
<keyword evidence="5 9" id="KW-0808">Transferase</keyword>
<keyword evidence="3" id="KW-0028">Amino-acid biosynthesis</keyword>
<evidence type="ECO:0000256" key="4">
    <source>
        <dbReference type="ARBA" id="ARBA00022624"/>
    </source>
</evidence>
<evidence type="ECO:0000259" key="10">
    <source>
        <dbReference type="PROSITE" id="PS50991"/>
    </source>
</evidence>
<dbReference type="SUPFAM" id="SSF51569">
    <property type="entry name" value="Aldolase"/>
    <property type="match status" value="1"/>
</dbReference>
<evidence type="ECO:0000256" key="1">
    <source>
        <dbReference type="ARBA" id="ARBA00004743"/>
    </source>
</evidence>
<dbReference type="PROSITE" id="PS00815">
    <property type="entry name" value="AIPM_HOMOCIT_SYNTH_1"/>
    <property type="match status" value="1"/>
</dbReference>
<dbReference type="Gene3D" id="1.10.238.260">
    <property type="match status" value="1"/>
</dbReference>
<comment type="pathway">
    <text evidence="1">Amino-acid biosynthesis; L-isoleucine biosynthesis; 2-oxobutanoate from pyruvate: step 1/3.</text>
</comment>
<sequence length="530" mass="59196">MHDQVKIFDTTLRDGTQSEDVSLLVEDKLTITEILDDLGVHYIEGGWPGSNPKDEDYFRQVKSLRLKHAKISSFGSTRRAKLKVEEDPNIIQLVESQTPVITIFGKSWDLHVKEALKITLNENLEIIYDSVQYLKKHCDEFIYDAEHFFDGFKHNPEYALKTLQSAIEGGADVIVLADTNGGTLPWELEDIIENVKARFPNVPLGIHQHNDSELGVANSILAVKHGIVHVQGTINGYGERCGNANLCSIIPNLKLKMGIDCISDENLKKLTSVSKKIDEILNLPHNKHLPFVGESAFAHKGGVHVSAILKNPKTYEHIVPELLGNSQRVLVSDLSGISNIMYKAQNMGIPIDKDSKAGKSALAEIKKLENEGYYFETADASFELLLRKHRGEIRDYFEVLSYTVIDRERCDNSERSPVEATVIVKVKDKVEHTASLGNGPVNALDNAIRKALIVFYPNLAELALIDYKVRILKSEKGTGASVRVLIQSTDKKDRWETVGVGEDVIEASKKALFDSIIYKLMKDDGLVSKR</sequence>
<keyword evidence="12" id="KW-1185">Reference proteome</keyword>
<evidence type="ECO:0000256" key="6">
    <source>
        <dbReference type="ARBA" id="ARBA00023304"/>
    </source>
</evidence>
<dbReference type="Pfam" id="PF00682">
    <property type="entry name" value="HMGL-like"/>
    <property type="match status" value="1"/>
</dbReference>
<evidence type="ECO:0000313" key="12">
    <source>
        <dbReference type="Proteomes" id="UP000199411"/>
    </source>
</evidence>
<dbReference type="UniPathway" id="UPA00047">
    <property type="reaction ID" value="UER00066"/>
</dbReference>
<evidence type="ECO:0000256" key="8">
    <source>
        <dbReference type="NCBIfam" id="TIGR00977"/>
    </source>
</evidence>
<dbReference type="Gene3D" id="3.30.160.270">
    <property type="match status" value="1"/>
</dbReference>
<dbReference type="Gene3D" id="3.20.20.70">
    <property type="entry name" value="Aldolase class I"/>
    <property type="match status" value="1"/>
</dbReference>
<dbReference type="EMBL" id="FMYU01000003">
    <property type="protein sequence ID" value="SDC20160.1"/>
    <property type="molecule type" value="Genomic_DNA"/>
</dbReference>
<evidence type="ECO:0000256" key="9">
    <source>
        <dbReference type="RuleBase" id="RU003523"/>
    </source>
</evidence>
<dbReference type="PROSITE" id="PS50991">
    <property type="entry name" value="PYR_CT"/>
    <property type="match status" value="1"/>
</dbReference>
<dbReference type="GO" id="GO:0009097">
    <property type="term" value="P:isoleucine biosynthetic process"/>
    <property type="evidence" value="ECO:0007669"/>
    <property type="project" value="UniProtKB-UniRule"/>
</dbReference>
<dbReference type="GO" id="GO:0009098">
    <property type="term" value="P:L-leucine biosynthetic process"/>
    <property type="evidence" value="ECO:0007669"/>
    <property type="project" value="InterPro"/>
</dbReference>
<dbReference type="AlphaFoldDB" id="A0A1G6JN42"/>
<dbReference type="InterPro" id="IPR000891">
    <property type="entry name" value="PYR_CT"/>
</dbReference>
<accession>A0A1G6JN42</accession>
<dbReference type="PANTHER" id="PTHR43538:SF1">
    <property type="entry name" value="(R)-CITRAMALATE SYNTHASE"/>
    <property type="match status" value="1"/>
</dbReference>
<dbReference type="RefSeq" id="WP_092127878.1">
    <property type="nucleotide sequence ID" value="NZ_FMYU01000003.1"/>
</dbReference>
<organism evidence="11 12">
    <name type="scientific">Desulfurella multipotens</name>
    <dbReference type="NCBI Taxonomy" id="79269"/>
    <lineage>
        <taxon>Bacteria</taxon>
        <taxon>Pseudomonadati</taxon>
        <taxon>Campylobacterota</taxon>
        <taxon>Desulfurellia</taxon>
        <taxon>Desulfurellales</taxon>
        <taxon>Desulfurellaceae</taxon>
        <taxon>Desulfurella</taxon>
    </lineage>
</organism>
<dbReference type="PANTHER" id="PTHR43538">
    <property type="entry name" value="ALPHA-IPM SYNTHASE/HOMOCITRATE SYNTHASE"/>
    <property type="match status" value="1"/>
</dbReference>
<dbReference type="InterPro" id="IPR036230">
    <property type="entry name" value="LeuA_allosteric_dom_sf"/>
</dbReference>
<evidence type="ECO:0000256" key="5">
    <source>
        <dbReference type="ARBA" id="ARBA00022679"/>
    </source>
</evidence>
<dbReference type="Pfam" id="PF22617">
    <property type="entry name" value="HCS_D2"/>
    <property type="match status" value="1"/>
</dbReference>
<protein>
    <recommendedName>
        <fullName evidence="8">Citramalate synthase</fullName>
        <ecNumber evidence="8">2.3.3.21</ecNumber>
    </recommendedName>
</protein>
<name>A0A1G6JN42_9BACT</name>
<dbReference type="NCBIfam" id="TIGR00977">
    <property type="entry name" value="citramal_synth"/>
    <property type="match status" value="1"/>
</dbReference>
<feature type="domain" description="Pyruvate carboxyltransferase" evidence="10">
    <location>
        <begin position="5"/>
        <end position="271"/>
    </location>
</feature>
<keyword evidence="6" id="KW-0100">Branched-chain amino acid biosynthesis</keyword>
<keyword evidence="4" id="KW-0412">Isoleucine biosynthesis</keyword>
<dbReference type="CDD" id="cd07941">
    <property type="entry name" value="DRE_TIM_LeuA3"/>
    <property type="match status" value="1"/>
</dbReference>
<gene>
    <name evidence="11" type="ORF">SAMN05660835_00440</name>
</gene>
<dbReference type="GO" id="GO:0043714">
    <property type="term" value="F:(R)-citramalate synthase activity"/>
    <property type="evidence" value="ECO:0007669"/>
    <property type="project" value="UniProtKB-UniRule"/>
</dbReference>
<proteinExistence type="inferred from homology"/>
<evidence type="ECO:0000313" key="11">
    <source>
        <dbReference type="EMBL" id="SDC20160.1"/>
    </source>
</evidence>
<dbReference type="InterPro" id="IPR013709">
    <property type="entry name" value="2-isopropylmalate_synth_dimer"/>
</dbReference>
<evidence type="ECO:0000256" key="2">
    <source>
        <dbReference type="ARBA" id="ARBA00006154"/>
    </source>
</evidence>
<dbReference type="OrthoDB" id="9803573at2"/>
<comment type="catalytic activity">
    <reaction evidence="7">
        <text>pyruvate + acetyl-CoA + H2O = (3R)-citramalate + CoA + H(+)</text>
        <dbReference type="Rhea" id="RHEA:19045"/>
        <dbReference type="ChEBI" id="CHEBI:15361"/>
        <dbReference type="ChEBI" id="CHEBI:15377"/>
        <dbReference type="ChEBI" id="CHEBI:15378"/>
        <dbReference type="ChEBI" id="CHEBI:30934"/>
        <dbReference type="ChEBI" id="CHEBI:57287"/>
        <dbReference type="ChEBI" id="CHEBI:57288"/>
        <dbReference type="EC" id="2.3.3.21"/>
    </reaction>
</comment>
<dbReference type="InterPro" id="IPR002034">
    <property type="entry name" value="AIPM/Hcit_synth_CS"/>
</dbReference>
<dbReference type="Proteomes" id="UP000199411">
    <property type="component" value="Unassembled WGS sequence"/>
</dbReference>
<dbReference type="InterPro" id="IPR013785">
    <property type="entry name" value="Aldolase_TIM"/>
</dbReference>
<dbReference type="EC" id="2.3.3.21" evidence="8"/>